<keyword evidence="5" id="KW-0548">Nucleotidyltransferase</keyword>
<dbReference type="EMBL" id="JAGYPE020000013">
    <property type="protein sequence ID" value="MCH6265873.1"/>
    <property type="molecule type" value="Genomic_DNA"/>
</dbReference>
<dbReference type="RefSeq" id="WP_213144516.1">
    <property type="nucleotide sequence ID" value="NZ_JAGYPE020000013.1"/>
</dbReference>
<keyword evidence="7" id="KW-1185">Reference proteome</keyword>
<dbReference type="Gene3D" id="2.160.10.10">
    <property type="entry name" value="Hexapeptide repeat proteins"/>
    <property type="match status" value="1"/>
</dbReference>
<dbReference type="PANTHER" id="PTHR43523:SF6">
    <property type="entry name" value="GLYCOGEN BIOSYNTHESIS PROTEIN GLGD"/>
    <property type="match status" value="1"/>
</dbReference>
<dbReference type="SUPFAM" id="SSF51161">
    <property type="entry name" value="Trimeric LpxA-like enzymes"/>
    <property type="match status" value="1"/>
</dbReference>
<feature type="domain" description="Nucleotidyl transferase" evidence="3">
    <location>
        <begin position="28"/>
        <end position="147"/>
    </location>
</feature>
<feature type="domain" description="Glucose-1-phosphate adenylyltransferase/Bifunctional protein GlmU-like C-terminal hexapeptide" evidence="4">
    <location>
        <begin position="245"/>
        <end position="320"/>
    </location>
</feature>
<dbReference type="Proteomes" id="UP000677265">
    <property type="component" value="Unassembled WGS sequence"/>
</dbReference>
<comment type="similarity">
    <text evidence="1">Belongs to the bacterial/plant glucose-1-phosphate adenylyltransferase family.</text>
</comment>
<evidence type="ECO:0000259" key="4">
    <source>
        <dbReference type="Pfam" id="PF24894"/>
    </source>
</evidence>
<reference evidence="5" key="1">
    <citation type="submission" date="2021-05" db="EMBL/GenBank/DDBJ databases">
        <title>Novel Bacillus species.</title>
        <authorList>
            <person name="Liu G."/>
        </authorList>
    </citation>
    <scope>NUCLEOTIDE SEQUENCE</scope>
    <source>
        <strain evidence="5 7">FJAT-50051</strain>
    </source>
</reference>
<protein>
    <submittedName>
        <fullName evidence="5">Glucose-1-phosphate adenylyltransferase</fullName>
    </submittedName>
</protein>
<evidence type="ECO:0000256" key="2">
    <source>
        <dbReference type="ARBA" id="ARBA00023056"/>
    </source>
</evidence>
<evidence type="ECO:0000313" key="7">
    <source>
        <dbReference type="Proteomes" id="UP000677265"/>
    </source>
</evidence>
<dbReference type="InterPro" id="IPR011831">
    <property type="entry name" value="ADP-Glc_PPase"/>
</dbReference>
<evidence type="ECO:0000259" key="3">
    <source>
        <dbReference type="Pfam" id="PF00483"/>
    </source>
</evidence>
<dbReference type="SUPFAM" id="SSF53448">
    <property type="entry name" value="Nucleotide-diphospho-sugar transferases"/>
    <property type="match status" value="1"/>
</dbReference>
<dbReference type="GO" id="GO:0008878">
    <property type="term" value="F:glucose-1-phosphate adenylyltransferase activity"/>
    <property type="evidence" value="ECO:0007669"/>
    <property type="project" value="InterPro"/>
</dbReference>
<accession>A0A942T220</accession>
<dbReference type="Pfam" id="PF00483">
    <property type="entry name" value="NTP_transferase"/>
    <property type="match status" value="1"/>
</dbReference>
<dbReference type="CDD" id="cd02508">
    <property type="entry name" value="ADP_Glucose_PP"/>
    <property type="match status" value="1"/>
</dbReference>
<dbReference type="PANTHER" id="PTHR43523">
    <property type="entry name" value="GLUCOSE-1-PHOSPHATE ADENYLYLTRANSFERASE-RELATED"/>
    <property type="match status" value="1"/>
</dbReference>
<organism evidence="5">
    <name type="scientific">Neobacillus citreus</name>
    <dbReference type="NCBI Taxonomy" id="2833578"/>
    <lineage>
        <taxon>Bacteria</taxon>
        <taxon>Bacillati</taxon>
        <taxon>Bacillota</taxon>
        <taxon>Bacilli</taxon>
        <taxon>Bacillales</taxon>
        <taxon>Bacillaceae</taxon>
        <taxon>Neobacillus</taxon>
    </lineage>
</organism>
<dbReference type="InterPro" id="IPR029044">
    <property type="entry name" value="Nucleotide-diphossugar_trans"/>
</dbReference>
<dbReference type="GO" id="GO:0005978">
    <property type="term" value="P:glycogen biosynthetic process"/>
    <property type="evidence" value="ECO:0007669"/>
    <property type="project" value="UniProtKB-KW"/>
</dbReference>
<keyword evidence="2" id="KW-0320">Glycogen biosynthesis</keyword>
<dbReference type="Gene3D" id="3.90.550.10">
    <property type="entry name" value="Spore Coat Polysaccharide Biosynthesis Protein SpsA, Chain A"/>
    <property type="match status" value="1"/>
</dbReference>
<gene>
    <name evidence="6" type="ORF">KHB02_010020</name>
    <name evidence="5" type="ORF">KHB02_24785</name>
</gene>
<sequence>MKRKLLGIIDATTYHEDLDDLLTHRSLAALPYAGRYRIIDFVLSNMVNSGIRSVAIFPKMQYRSLMDHLGSGKNWDLNRKRDGLFFFPSPVVGSNPKGIGSFDLFAANMDYFYRSTQEYAIISNCYTILNMNFKPMLEWHMHANCDITEIHHQDGRSLEMYLIKTSLLMKLIETRFETGYSCMKDVVSDIHNDYTVCQYDYDGYAVKIDSIENYYSTSMNLLKPNVWKNLFNNDQPILTKVKDEPPAKYLKESSVKNSMIANGCLISGTVENSIVSRGVKIGKGTVIKNCVIMQKCQIEDNCYLDSVILDKDVRVESGTHLTGTAGAPFVIRKGTKQGALMNS</sequence>
<dbReference type="InterPro" id="IPR005835">
    <property type="entry name" value="NTP_transferase_dom"/>
</dbReference>
<dbReference type="InterPro" id="IPR011004">
    <property type="entry name" value="Trimer_LpxA-like_sf"/>
</dbReference>
<proteinExistence type="inferred from homology"/>
<dbReference type="InterPro" id="IPR056818">
    <property type="entry name" value="GlmU/GlgC-like_hexapep"/>
</dbReference>
<dbReference type="Pfam" id="PF24894">
    <property type="entry name" value="Hexapep_GlmU"/>
    <property type="match status" value="1"/>
</dbReference>
<evidence type="ECO:0000313" key="6">
    <source>
        <dbReference type="EMBL" id="MCH6265873.1"/>
    </source>
</evidence>
<dbReference type="AlphaFoldDB" id="A0A942T220"/>
<keyword evidence="5" id="KW-0808">Transferase</keyword>
<evidence type="ECO:0000256" key="1">
    <source>
        <dbReference type="ARBA" id="ARBA00010443"/>
    </source>
</evidence>
<comment type="caution">
    <text evidence="5">The sequence shown here is derived from an EMBL/GenBank/DDBJ whole genome shotgun (WGS) entry which is preliminary data.</text>
</comment>
<dbReference type="CDD" id="cd04651">
    <property type="entry name" value="LbH_G1P_AT_C"/>
    <property type="match status" value="1"/>
</dbReference>
<evidence type="ECO:0000313" key="5">
    <source>
        <dbReference type="EMBL" id="MBS4184594.1"/>
    </source>
</evidence>
<dbReference type="EMBL" id="JAGYPE010000005">
    <property type="protein sequence ID" value="MBS4184594.1"/>
    <property type="molecule type" value="Genomic_DNA"/>
</dbReference>
<name>A0A942T220_9BACI</name>